<gene>
    <name evidence="2" type="ORF">COW77_01415</name>
</gene>
<name>A0A2H0EEB9_9BACT</name>
<accession>A0A2H0EEB9</accession>
<evidence type="ECO:0000313" key="2">
    <source>
        <dbReference type="EMBL" id="PIP92170.1"/>
    </source>
</evidence>
<comment type="caution">
    <text evidence="2">The sequence shown here is derived from an EMBL/GenBank/DDBJ whole genome shotgun (WGS) entry which is preliminary data.</text>
</comment>
<feature type="non-terminal residue" evidence="2">
    <location>
        <position position="1"/>
    </location>
</feature>
<dbReference type="Gene3D" id="3.40.1360.10">
    <property type="match status" value="1"/>
</dbReference>
<dbReference type="EMBL" id="PCTX01000044">
    <property type="protein sequence ID" value="PIP92170.1"/>
    <property type="molecule type" value="Genomic_DNA"/>
</dbReference>
<dbReference type="Proteomes" id="UP000229241">
    <property type="component" value="Unassembled WGS sequence"/>
</dbReference>
<feature type="non-terminal residue" evidence="2">
    <location>
        <position position="49"/>
    </location>
</feature>
<dbReference type="InterPro" id="IPR034151">
    <property type="entry name" value="TOPRIM_DnaG_bac"/>
</dbReference>
<proteinExistence type="predicted"/>
<reference evidence="2 3" key="1">
    <citation type="submission" date="2017-09" db="EMBL/GenBank/DDBJ databases">
        <title>Depth-based differentiation of microbial function through sediment-hosted aquifers and enrichment of novel symbionts in the deep terrestrial subsurface.</title>
        <authorList>
            <person name="Probst A.J."/>
            <person name="Ladd B."/>
            <person name="Jarett J.K."/>
            <person name="Geller-Mcgrath D.E."/>
            <person name="Sieber C.M."/>
            <person name="Emerson J.B."/>
            <person name="Anantharaman K."/>
            <person name="Thomas B.C."/>
            <person name="Malmstrom R."/>
            <person name="Stieglmeier M."/>
            <person name="Klingl A."/>
            <person name="Woyke T."/>
            <person name="Ryan C.M."/>
            <person name="Banfield J.F."/>
        </authorList>
    </citation>
    <scope>NUCLEOTIDE SEQUENCE [LARGE SCALE GENOMIC DNA]</scope>
    <source>
        <strain evidence="2">CG18_big_fil_WC_8_21_14_2_50_39_7</strain>
    </source>
</reference>
<protein>
    <recommendedName>
        <fullName evidence="1">Toprim domain-containing protein</fullName>
    </recommendedName>
</protein>
<dbReference type="PANTHER" id="PTHR30313:SF2">
    <property type="entry name" value="DNA PRIMASE"/>
    <property type="match status" value="1"/>
</dbReference>
<sequence length="49" mass="5376">DGVKNVIATSGTALTFDHLKTIRRLAEQLILCFDNDEAGFNAVERAIDL</sequence>
<dbReference type="GO" id="GO:0006269">
    <property type="term" value="P:DNA replication, synthesis of primer"/>
    <property type="evidence" value="ECO:0007669"/>
    <property type="project" value="TreeGrafter"/>
</dbReference>
<dbReference type="PANTHER" id="PTHR30313">
    <property type="entry name" value="DNA PRIMASE"/>
    <property type="match status" value="1"/>
</dbReference>
<feature type="domain" description="Toprim" evidence="1">
    <location>
        <begin position="1"/>
        <end position="49"/>
    </location>
</feature>
<dbReference type="AlphaFoldDB" id="A0A2H0EEB9"/>
<organism evidence="2 3">
    <name type="scientific">Candidatus Wolfebacteria bacterium CG18_big_fil_WC_8_21_14_2_50_39_7</name>
    <dbReference type="NCBI Taxonomy" id="1975071"/>
    <lineage>
        <taxon>Bacteria</taxon>
        <taxon>Candidatus Wolfeibacteriota</taxon>
    </lineage>
</organism>
<dbReference type="CDD" id="cd03364">
    <property type="entry name" value="TOPRIM_DnaG_primases"/>
    <property type="match status" value="1"/>
</dbReference>
<dbReference type="InterPro" id="IPR006171">
    <property type="entry name" value="TOPRIM_dom"/>
</dbReference>
<dbReference type="Pfam" id="PF13155">
    <property type="entry name" value="Toprim_2"/>
    <property type="match status" value="1"/>
</dbReference>
<evidence type="ECO:0000259" key="1">
    <source>
        <dbReference type="PROSITE" id="PS50880"/>
    </source>
</evidence>
<dbReference type="SUPFAM" id="SSF56731">
    <property type="entry name" value="DNA primase core"/>
    <property type="match status" value="1"/>
</dbReference>
<dbReference type="GO" id="GO:0005737">
    <property type="term" value="C:cytoplasm"/>
    <property type="evidence" value="ECO:0007669"/>
    <property type="project" value="TreeGrafter"/>
</dbReference>
<dbReference type="PROSITE" id="PS50880">
    <property type="entry name" value="TOPRIM"/>
    <property type="match status" value="1"/>
</dbReference>
<dbReference type="InterPro" id="IPR050219">
    <property type="entry name" value="DnaG_primase"/>
</dbReference>
<evidence type="ECO:0000313" key="3">
    <source>
        <dbReference type="Proteomes" id="UP000229241"/>
    </source>
</evidence>